<feature type="coiled-coil region" evidence="1">
    <location>
        <begin position="70"/>
        <end position="97"/>
    </location>
</feature>
<gene>
    <name evidence="3" type="ORF">HY912_02975</name>
</gene>
<feature type="compositionally biased region" description="Basic and acidic residues" evidence="2">
    <location>
        <begin position="8"/>
        <end position="21"/>
    </location>
</feature>
<evidence type="ECO:0000256" key="2">
    <source>
        <dbReference type="SAM" id="MobiDB-lite"/>
    </source>
</evidence>
<organism evidence="3 4">
    <name type="scientific">Desulfomonile tiedjei</name>
    <dbReference type="NCBI Taxonomy" id="2358"/>
    <lineage>
        <taxon>Bacteria</taxon>
        <taxon>Pseudomonadati</taxon>
        <taxon>Thermodesulfobacteriota</taxon>
        <taxon>Desulfomonilia</taxon>
        <taxon>Desulfomonilales</taxon>
        <taxon>Desulfomonilaceae</taxon>
        <taxon>Desulfomonile</taxon>
    </lineage>
</organism>
<feature type="compositionally biased region" description="Acidic residues" evidence="2">
    <location>
        <begin position="218"/>
        <end position="228"/>
    </location>
</feature>
<evidence type="ECO:0000313" key="4">
    <source>
        <dbReference type="Proteomes" id="UP000807825"/>
    </source>
</evidence>
<reference evidence="3" key="1">
    <citation type="submission" date="2020-07" db="EMBL/GenBank/DDBJ databases">
        <title>Huge and variable diversity of episymbiotic CPR bacteria and DPANN archaea in groundwater ecosystems.</title>
        <authorList>
            <person name="He C.Y."/>
            <person name="Keren R."/>
            <person name="Whittaker M."/>
            <person name="Farag I.F."/>
            <person name="Doudna J."/>
            <person name="Cate J.H.D."/>
            <person name="Banfield J.F."/>
        </authorList>
    </citation>
    <scope>NUCLEOTIDE SEQUENCE</scope>
    <source>
        <strain evidence="3">NC_groundwater_1664_Pr3_B-0.1um_52_9</strain>
    </source>
</reference>
<dbReference type="EMBL" id="JACRDE010000089">
    <property type="protein sequence ID" value="MBI5248435.1"/>
    <property type="molecule type" value="Genomic_DNA"/>
</dbReference>
<sequence length="254" mass="29404">MDLEEFEQMDKQLKKEGKISREAASGIEDQLISEEQPEDETKQLDEVDQSDEATSPEAIMQAYKDATLLAQEKSREAELYRRILEQTNLEKQHLKQRTNDEAFIREMRSAYQTDPVAATAVMIRRMQDEILDSVDDRIEQALQEDRDFKRLLDDFLSDPANSKLRPYEDELQFLIRDKGLHASEAAELLKKIEEKGSRSSNRRSAVAKEIRNRSMVESDGEIGEPLDDDKEFERTIRKAKSLDEMFSSLGKLKI</sequence>
<dbReference type="AlphaFoldDB" id="A0A9D6UXW7"/>
<evidence type="ECO:0000313" key="3">
    <source>
        <dbReference type="EMBL" id="MBI5248435.1"/>
    </source>
</evidence>
<feature type="compositionally biased region" description="Basic and acidic residues" evidence="2">
    <location>
        <begin position="206"/>
        <end position="216"/>
    </location>
</feature>
<keyword evidence="1" id="KW-0175">Coiled coil</keyword>
<feature type="region of interest" description="Disordered" evidence="2">
    <location>
        <begin position="200"/>
        <end position="228"/>
    </location>
</feature>
<evidence type="ECO:0000256" key="1">
    <source>
        <dbReference type="SAM" id="Coils"/>
    </source>
</evidence>
<proteinExistence type="predicted"/>
<dbReference type="Proteomes" id="UP000807825">
    <property type="component" value="Unassembled WGS sequence"/>
</dbReference>
<accession>A0A9D6UXW7</accession>
<feature type="region of interest" description="Disordered" evidence="2">
    <location>
        <begin position="1"/>
        <end position="56"/>
    </location>
</feature>
<name>A0A9D6UXW7_9BACT</name>
<comment type="caution">
    <text evidence="3">The sequence shown here is derived from an EMBL/GenBank/DDBJ whole genome shotgun (WGS) entry which is preliminary data.</text>
</comment>
<protein>
    <submittedName>
        <fullName evidence="3">Uncharacterized protein</fullName>
    </submittedName>
</protein>